<evidence type="ECO:0000313" key="4">
    <source>
        <dbReference type="Proteomes" id="UP001597511"/>
    </source>
</evidence>
<comment type="caution">
    <text evidence="3">The sequence shown here is derived from an EMBL/GenBank/DDBJ whole genome shotgun (WGS) entry which is preliminary data.</text>
</comment>
<dbReference type="Gene3D" id="3.20.20.150">
    <property type="entry name" value="Divalent-metal-dependent TIM barrel enzymes"/>
    <property type="match status" value="1"/>
</dbReference>
<proteinExistence type="predicted"/>
<feature type="signal peptide" evidence="1">
    <location>
        <begin position="1"/>
        <end position="21"/>
    </location>
</feature>
<reference evidence="4" key="1">
    <citation type="journal article" date="2019" name="Int. J. Syst. Evol. Microbiol.">
        <title>The Global Catalogue of Microorganisms (GCM) 10K type strain sequencing project: providing services to taxonomists for standard genome sequencing and annotation.</title>
        <authorList>
            <consortium name="The Broad Institute Genomics Platform"/>
            <consortium name="The Broad Institute Genome Sequencing Center for Infectious Disease"/>
            <person name="Wu L."/>
            <person name="Ma J."/>
        </authorList>
    </citation>
    <scope>NUCLEOTIDE SEQUENCE [LARGE SCALE GENOMIC DNA]</scope>
    <source>
        <strain evidence="4">KCTC 23299</strain>
    </source>
</reference>
<dbReference type="EMBL" id="JBHUOZ010000001">
    <property type="protein sequence ID" value="MFD2918298.1"/>
    <property type="molecule type" value="Genomic_DNA"/>
</dbReference>
<dbReference type="InterPro" id="IPR029058">
    <property type="entry name" value="AB_hydrolase_fold"/>
</dbReference>
<dbReference type="InterPro" id="IPR013022">
    <property type="entry name" value="Xyl_isomerase-like_TIM-brl"/>
</dbReference>
<organism evidence="3 4">
    <name type="scientific">Terrimonas rubra</name>
    <dbReference type="NCBI Taxonomy" id="1035890"/>
    <lineage>
        <taxon>Bacteria</taxon>
        <taxon>Pseudomonadati</taxon>
        <taxon>Bacteroidota</taxon>
        <taxon>Chitinophagia</taxon>
        <taxon>Chitinophagales</taxon>
        <taxon>Chitinophagaceae</taxon>
        <taxon>Terrimonas</taxon>
    </lineage>
</organism>
<dbReference type="InterPro" id="IPR036237">
    <property type="entry name" value="Xyl_isomerase-like_sf"/>
</dbReference>
<feature type="chain" id="PRO_5046048086" evidence="1">
    <location>
        <begin position="22"/>
        <end position="735"/>
    </location>
</feature>
<dbReference type="SUPFAM" id="SSF53474">
    <property type="entry name" value="alpha/beta-Hydrolases"/>
    <property type="match status" value="1"/>
</dbReference>
<feature type="domain" description="Xylose isomerase-like TIM barrel" evidence="2">
    <location>
        <begin position="494"/>
        <end position="718"/>
    </location>
</feature>
<dbReference type="Proteomes" id="UP001597511">
    <property type="component" value="Unassembled WGS sequence"/>
</dbReference>
<dbReference type="RefSeq" id="WP_386094178.1">
    <property type="nucleotide sequence ID" value="NZ_JBHUOZ010000001.1"/>
</dbReference>
<protein>
    <submittedName>
        <fullName evidence="3">TIM barrel protein</fullName>
    </submittedName>
</protein>
<dbReference type="PANTHER" id="PTHR22946:SF8">
    <property type="entry name" value="ACETYL XYLAN ESTERASE DOMAIN-CONTAINING PROTEIN"/>
    <property type="match status" value="1"/>
</dbReference>
<dbReference type="SUPFAM" id="SSF51658">
    <property type="entry name" value="Xylose isomerase-like"/>
    <property type="match status" value="1"/>
</dbReference>
<accession>A0ABW5ZZ39</accession>
<dbReference type="InterPro" id="IPR050261">
    <property type="entry name" value="FrsA_esterase"/>
</dbReference>
<dbReference type="PANTHER" id="PTHR22946">
    <property type="entry name" value="DIENELACTONE HYDROLASE DOMAIN-CONTAINING PROTEIN-RELATED"/>
    <property type="match status" value="1"/>
</dbReference>
<name>A0ABW5ZZ39_9BACT</name>
<sequence>MRLLFFIKLALCLVCCIPAFAQNNNSDNQFKKTLKEVLDDIQKKYGVKIKYDEKAVKDKWVSYADWRYRNDVDETLRNVLSIFDMKVKKEQEKVYKLSDFEYYRWQPQEGWAELDRIAAQYNNLHEWEVRKEQLRDCIKEQLQLSALPAQPTLKPVLTTVRKFKGYTVQNIALEILPGVWINGSLYKPEKYKGKIPVILNPDGHWQDHRYRADCQLRCAALARMGAMAISYDLFAWGESMLQFKYEDHRRSLAMTIQALGAIRILDYLLAQKDADKERVAITGGSGGGSHTVLMAAIDERIKISAPVVSLSSYFYGGCPCESGMDIFSCSGRTNNVEIAAMAAPNPQLVISDGGDWTDKMPEHDFPYLQKMYSWYNKKDNVENVHLPAEKHDFGINKRTAVYRFMAKHLQLNIGAIQNANGYIDESAITIEPKEALYVFGNNGEKLPAHAVKGFENLEKLFYTEVEKAKAGQRYKIGLIDLMLLKRQKLSAITLTAELKADGVEVDMGGLGNSPTFDNQLAVDSISTKFLQTAKENKVEIFSLAMTGYYAQAFCTRPEYKQSIADCITTMQQMGVKHAFLPLGVQCDLKKEPGLRAAVVERLKVAGKMAEDAGVVIGIETALSAKEEVQLLKEIGSPAIKIYFNFSNPLKEGRDLLSELKILGRDRISMIHATNKDSVLLQDDKELNLYQVKQTLDNMGWSGWLVIERSREAARARETKYNYGANTAYLKKIFQR</sequence>
<evidence type="ECO:0000259" key="2">
    <source>
        <dbReference type="Pfam" id="PF01261"/>
    </source>
</evidence>
<keyword evidence="1" id="KW-0732">Signal</keyword>
<dbReference type="Gene3D" id="3.40.50.1820">
    <property type="entry name" value="alpha/beta hydrolase"/>
    <property type="match status" value="1"/>
</dbReference>
<evidence type="ECO:0000313" key="3">
    <source>
        <dbReference type="EMBL" id="MFD2918298.1"/>
    </source>
</evidence>
<dbReference type="Pfam" id="PF01261">
    <property type="entry name" value="AP_endonuc_2"/>
    <property type="match status" value="1"/>
</dbReference>
<keyword evidence="4" id="KW-1185">Reference proteome</keyword>
<evidence type="ECO:0000256" key="1">
    <source>
        <dbReference type="SAM" id="SignalP"/>
    </source>
</evidence>
<gene>
    <name evidence="3" type="ORF">ACFS6H_01175</name>
</gene>